<sequence>MLEFACSLASATLVTTGESLSILVGDTPKGVLTSSSRLDNLSGCDLLISFPLLSPAFKGLRRLAMSKFGFGLDFNILKDISAQLVEYLLY</sequence>
<dbReference type="AlphaFoldDB" id="A0A224Y3D3"/>
<reference evidence="1" key="1">
    <citation type="journal article" date="2018" name="PLoS Negl. Trop. Dis.">
        <title>An insight into the salivary gland and fat body transcriptome of Panstrongylus lignarius (Hemiptera: Heteroptera), the main vector of Chagas disease in Peru.</title>
        <authorList>
            <person name="Nevoa J.C."/>
            <person name="Mendes M.T."/>
            <person name="da Silva M.V."/>
            <person name="Soares S.C."/>
            <person name="Oliveira C.J.F."/>
            <person name="Ribeiro J.M.C."/>
        </authorList>
    </citation>
    <scope>NUCLEOTIDE SEQUENCE</scope>
</reference>
<evidence type="ECO:0000313" key="1">
    <source>
        <dbReference type="EMBL" id="JAW15173.1"/>
    </source>
</evidence>
<protein>
    <submittedName>
        <fullName evidence="1">Uncharacterized protein</fullName>
    </submittedName>
</protein>
<name>A0A224Y3D3_9HEMI</name>
<organism evidence="1">
    <name type="scientific">Panstrongylus lignarius</name>
    <dbReference type="NCBI Taxonomy" id="156445"/>
    <lineage>
        <taxon>Eukaryota</taxon>
        <taxon>Metazoa</taxon>
        <taxon>Ecdysozoa</taxon>
        <taxon>Arthropoda</taxon>
        <taxon>Hexapoda</taxon>
        <taxon>Insecta</taxon>
        <taxon>Pterygota</taxon>
        <taxon>Neoptera</taxon>
        <taxon>Paraneoptera</taxon>
        <taxon>Hemiptera</taxon>
        <taxon>Heteroptera</taxon>
        <taxon>Panheteroptera</taxon>
        <taxon>Cimicomorpha</taxon>
        <taxon>Reduviidae</taxon>
        <taxon>Triatominae</taxon>
        <taxon>Panstrongylus</taxon>
    </lineage>
</organism>
<dbReference type="EMBL" id="GFTR01001253">
    <property type="protein sequence ID" value="JAW15173.1"/>
    <property type="molecule type" value="Transcribed_RNA"/>
</dbReference>
<proteinExistence type="predicted"/>
<accession>A0A224Y3D3</accession>